<feature type="transmembrane region" description="Helical" evidence="1">
    <location>
        <begin position="283"/>
        <end position="303"/>
    </location>
</feature>
<comment type="caution">
    <text evidence="2">The sequence shown here is derived from an EMBL/GenBank/DDBJ whole genome shotgun (WGS) entry which is preliminary data.</text>
</comment>
<feature type="transmembrane region" description="Helical" evidence="1">
    <location>
        <begin position="309"/>
        <end position="329"/>
    </location>
</feature>
<feature type="transmembrane region" description="Helical" evidence="1">
    <location>
        <begin position="198"/>
        <end position="219"/>
    </location>
</feature>
<reference evidence="2 3" key="1">
    <citation type="submission" date="2024-01" db="EMBL/GenBank/DDBJ databases">
        <title>A draft genome for the cacao thread blight pathogen Marasmiellus scandens.</title>
        <authorList>
            <person name="Baruah I.K."/>
            <person name="Leung J."/>
            <person name="Bukari Y."/>
            <person name="Amoako-Attah I."/>
            <person name="Meinhardt L.W."/>
            <person name="Bailey B.A."/>
            <person name="Cohen S.P."/>
        </authorList>
    </citation>
    <scope>NUCLEOTIDE SEQUENCE [LARGE SCALE GENOMIC DNA]</scope>
    <source>
        <strain evidence="2 3">GH-19</strain>
    </source>
</reference>
<protein>
    <submittedName>
        <fullName evidence="2">Uncharacterized protein</fullName>
    </submittedName>
</protein>
<name>A0ABR1K346_9AGAR</name>
<sequence length="493" mass="54771">MTPIPTVALPQNSSFQLNSSGLAGFFGGDEAVSAMRTVQIYRGRRFLGFYNAPGGFKVAKYFGRLVKSKSWRGLYPEGQMNPTSVFGFDGGARSPDFLGAQTGIVLEQTGHLGDLFFRKFTDFDEHRLEEVKYRTSRPTTTQVKVFIVTLDSVEMTSTANHVPSIPISTLNPKVLLGNAVVVALSTGFSIASALAGDWYAFSLVLVGMLVNGFACFILGSGKVEVIFPYPPSQLKSSTSARGDGLMRLGDCMLVLLGDEKEVGMMARASVTIEFPSWVKGRKYHVIGLCCMLMMLQLLAQIFLIPQATLFGQILFLLSFLVSWIFNTSLSAVDKGDLHRTVLQGSKDNRVWNVKTERVKAYSFHTWTTMSIAMLYTLHPNDQGMVERILNHLLPNDTSDWKAFKQTIVANYIADPSTFFDREPPGPPPGAKPHIQNMYQDWKDACRFNREKEPRQYIEQDPGKSPRGTCHNDSLVLKEAGIVCTCNVHCRGQR</sequence>
<organism evidence="2 3">
    <name type="scientific">Marasmiellus scandens</name>
    <dbReference type="NCBI Taxonomy" id="2682957"/>
    <lineage>
        <taxon>Eukaryota</taxon>
        <taxon>Fungi</taxon>
        <taxon>Dikarya</taxon>
        <taxon>Basidiomycota</taxon>
        <taxon>Agaricomycotina</taxon>
        <taxon>Agaricomycetes</taxon>
        <taxon>Agaricomycetidae</taxon>
        <taxon>Agaricales</taxon>
        <taxon>Marasmiineae</taxon>
        <taxon>Omphalotaceae</taxon>
        <taxon>Marasmiellus</taxon>
    </lineage>
</organism>
<keyword evidence="3" id="KW-1185">Reference proteome</keyword>
<gene>
    <name evidence="2" type="ORF">VKT23_002686</name>
</gene>
<dbReference type="Proteomes" id="UP001498398">
    <property type="component" value="Unassembled WGS sequence"/>
</dbReference>
<dbReference type="EMBL" id="JBANRG010000002">
    <property type="protein sequence ID" value="KAK7471278.1"/>
    <property type="molecule type" value="Genomic_DNA"/>
</dbReference>
<proteinExistence type="predicted"/>
<keyword evidence="1" id="KW-1133">Transmembrane helix</keyword>
<evidence type="ECO:0000313" key="3">
    <source>
        <dbReference type="Proteomes" id="UP001498398"/>
    </source>
</evidence>
<keyword evidence="1" id="KW-0472">Membrane</keyword>
<accession>A0ABR1K346</accession>
<evidence type="ECO:0000313" key="2">
    <source>
        <dbReference type="EMBL" id="KAK7471278.1"/>
    </source>
</evidence>
<keyword evidence="1" id="KW-0812">Transmembrane</keyword>
<evidence type="ECO:0000256" key="1">
    <source>
        <dbReference type="SAM" id="Phobius"/>
    </source>
</evidence>